<evidence type="ECO:0000313" key="3">
    <source>
        <dbReference type="Proteomes" id="UP000828390"/>
    </source>
</evidence>
<protein>
    <submittedName>
        <fullName evidence="2">Uncharacterized protein</fullName>
    </submittedName>
</protein>
<reference evidence="2" key="1">
    <citation type="journal article" date="2019" name="bioRxiv">
        <title>The Genome of the Zebra Mussel, Dreissena polymorpha: A Resource for Invasive Species Research.</title>
        <authorList>
            <person name="McCartney M.A."/>
            <person name="Auch B."/>
            <person name="Kono T."/>
            <person name="Mallez S."/>
            <person name="Zhang Y."/>
            <person name="Obille A."/>
            <person name="Becker A."/>
            <person name="Abrahante J.E."/>
            <person name="Garbe J."/>
            <person name="Badalamenti J.P."/>
            <person name="Herman A."/>
            <person name="Mangelson H."/>
            <person name="Liachko I."/>
            <person name="Sullivan S."/>
            <person name="Sone E.D."/>
            <person name="Koren S."/>
            <person name="Silverstein K.A.T."/>
            <person name="Beckman K.B."/>
            <person name="Gohl D.M."/>
        </authorList>
    </citation>
    <scope>NUCLEOTIDE SEQUENCE</scope>
    <source>
        <strain evidence="2">Duluth1</strain>
        <tissue evidence="2">Whole animal</tissue>
    </source>
</reference>
<proteinExistence type="predicted"/>
<organism evidence="2 3">
    <name type="scientific">Dreissena polymorpha</name>
    <name type="common">Zebra mussel</name>
    <name type="synonym">Mytilus polymorpha</name>
    <dbReference type="NCBI Taxonomy" id="45954"/>
    <lineage>
        <taxon>Eukaryota</taxon>
        <taxon>Metazoa</taxon>
        <taxon>Spiralia</taxon>
        <taxon>Lophotrochozoa</taxon>
        <taxon>Mollusca</taxon>
        <taxon>Bivalvia</taxon>
        <taxon>Autobranchia</taxon>
        <taxon>Heteroconchia</taxon>
        <taxon>Euheterodonta</taxon>
        <taxon>Imparidentia</taxon>
        <taxon>Neoheterodontei</taxon>
        <taxon>Myida</taxon>
        <taxon>Dreissenoidea</taxon>
        <taxon>Dreissenidae</taxon>
        <taxon>Dreissena</taxon>
    </lineage>
</organism>
<feature type="compositionally biased region" description="Basic residues" evidence="1">
    <location>
        <begin position="222"/>
        <end position="233"/>
    </location>
</feature>
<accession>A0A9D4JWX9</accession>
<dbReference type="Proteomes" id="UP000828390">
    <property type="component" value="Unassembled WGS sequence"/>
</dbReference>
<gene>
    <name evidence="2" type="ORF">DPMN_129723</name>
</gene>
<dbReference type="AlphaFoldDB" id="A0A9D4JWX9"/>
<evidence type="ECO:0000313" key="2">
    <source>
        <dbReference type="EMBL" id="KAH3827780.1"/>
    </source>
</evidence>
<name>A0A9D4JWX9_DREPO</name>
<feature type="region of interest" description="Disordered" evidence="1">
    <location>
        <begin position="221"/>
        <end position="240"/>
    </location>
</feature>
<evidence type="ECO:0000256" key="1">
    <source>
        <dbReference type="SAM" id="MobiDB-lite"/>
    </source>
</evidence>
<comment type="caution">
    <text evidence="2">The sequence shown here is derived from an EMBL/GenBank/DDBJ whole genome shotgun (WGS) entry which is preliminary data.</text>
</comment>
<reference evidence="2" key="2">
    <citation type="submission" date="2020-11" db="EMBL/GenBank/DDBJ databases">
        <authorList>
            <person name="McCartney M.A."/>
            <person name="Auch B."/>
            <person name="Kono T."/>
            <person name="Mallez S."/>
            <person name="Becker A."/>
            <person name="Gohl D.M."/>
            <person name="Silverstein K.A.T."/>
            <person name="Koren S."/>
            <person name="Bechman K.B."/>
            <person name="Herman A."/>
            <person name="Abrahante J.E."/>
            <person name="Garbe J."/>
        </authorList>
    </citation>
    <scope>NUCLEOTIDE SEQUENCE</scope>
    <source>
        <strain evidence="2">Duluth1</strain>
        <tissue evidence="2">Whole animal</tissue>
    </source>
</reference>
<sequence length="240" mass="27179">MTAFRELHIEQHKALAHLHVNNIRSLPTLIPSPIIRPYGSTVRDERRFTFVDTSTPKLVQRADYDRNSLLPRNERYPSSESGLIRSKEAVLAYKSRFKIGFGFVPPKVRFVISKRPSTSADETNTGLQARKRIKKASKQTINVAVKIPQTRIQNYSKYKHVKSKINTGLRQGDAIGSSSFGIYRRPEIVSKGNRNANANVECYESHRGQKLPEVATSLSPKHNGRNIHGHKHVKQSDVCN</sequence>
<dbReference type="EMBL" id="JAIWYP010000005">
    <property type="protein sequence ID" value="KAH3827780.1"/>
    <property type="molecule type" value="Genomic_DNA"/>
</dbReference>
<keyword evidence="3" id="KW-1185">Reference proteome</keyword>